<dbReference type="PANTHER" id="PTHR38834">
    <property type="entry name" value="PERIPLASMIC SUBSTRATE BINDING PROTEIN FAMILY 3"/>
    <property type="match status" value="1"/>
</dbReference>
<dbReference type="SUPFAM" id="SSF53850">
    <property type="entry name" value="Periplasmic binding protein-like II"/>
    <property type="match status" value="1"/>
</dbReference>
<keyword evidence="1" id="KW-0732">Signal</keyword>
<geneLocation type="plasmid" evidence="3 4">
    <name>unnamed5</name>
</geneLocation>
<keyword evidence="4" id="KW-1185">Reference proteome</keyword>
<proteinExistence type="predicted"/>
<evidence type="ECO:0000256" key="1">
    <source>
        <dbReference type="SAM" id="SignalP"/>
    </source>
</evidence>
<dbReference type="Gene3D" id="3.40.190.10">
    <property type="entry name" value="Periplasmic binding protein-like II"/>
    <property type="match status" value="2"/>
</dbReference>
<feature type="chain" id="PRO_5036687662" evidence="1">
    <location>
        <begin position="25"/>
        <end position="248"/>
    </location>
</feature>
<dbReference type="AlphaFoldDB" id="A0A975HMS6"/>
<dbReference type="KEGG" id="pxi:J5O05_18220"/>
<dbReference type="Pfam" id="PF00497">
    <property type="entry name" value="SBP_bac_3"/>
    <property type="match status" value="1"/>
</dbReference>
<evidence type="ECO:0000259" key="2">
    <source>
        <dbReference type="Pfam" id="PF00497"/>
    </source>
</evidence>
<feature type="signal peptide" evidence="1">
    <location>
        <begin position="1"/>
        <end position="24"/>
    </location>
</feature>
<dbReference type="PANTHER" id="PTHR38834:SF3">
    <property type="entry name" value="SOLUTE-BINDING PROTEIN FAMILY 3_N-TERMINAL DOMAIN-CONTAINING PROTEIN"/>
    <property type="match status" value="1"/>
</dbReference>
<dbReference type="InterPro" id="IPR001638">
    <property type="entry name" value="Solute-binding_3/MltF_N"/>
</dbReference>
<reference evidence="3" key="1">
    <citation type="submission" date="2021-03" db="EMBL/GenBank/DDBJ databases">
        <title>Complete Genome of Pseudoalteromonas xiamenensis STKMTI.2, a new potential marine bacterium producing anti-Vibrio compounds.</title>
        <authorList>
            <person name="Handayani D.P."/>
            <person name="Isnansetyo A."/>
            <person name="Istiqomah I."/>
            <person name="Jumina J."/>
        </authorList>
    </citation>
    <scope>NUCLEOTIDE SEQUENCE</scope>
    <source>
        <strain evidence="3">STKMTI.2</strain>
        <plasmid evidence="3">unnamed5</plasmid>
    </source>
</reference>
<evidence type="ECO:0000313" key="3">
    <source>
        <dbReference type="EMBL" id="QTH73436.1"/>
    </source>
</evidence>
<sequence length="248" mass="28352">MRTPMMRFLLVFLSFILLCSTADALPRLEVVTEEWRPYNYLDENGTLIGGATEKVKRVLDKAGVEYEMQVYPWVRALKIARQKPNTLIYSIFRTPERESWFHWGCPLLQPVKEYVFTLKSRKDIKIRTLEDAKQYITSTVRGSVGHDFLVNQGFEAGKNLDVAADASAIPRKLLAGRVDLTMTTEYTMFEALKHIGMPYDLVERGIEIKEVDTNRACFAFNLDSDPALINIVLKALEEDNKDPSVVQP</sequence>
<name>A0A975HMS6_9GAMM</name>
<evidence type="ECO:0000313" key="4">
    <source>
        <dbReference type="Proteomes" id="UP000664904"/>
    </source>
</evidence>
<protein>
    <submittedName>
        <fullName evidence="3">Transporter substrate-binding domain-containing protein</fullName>
    </submittedName>
</protein>
<accession>A0A975HMS6</accession>
<gene>
    <name evidence="3" type="ORF">J5O05_18220</name>
</gene>
<feature type="domain" description="Solute-binding protein family 3/N-terminal" evidence="2">
    <location>
        <begin position="31"/>
        <end position="242"/>
    </location>
</feature>
<dbReference type="EMBL" id="CP072135">
    <property type="protein sequence ID" value="QTH73436.1"/>
    <property type="molecule type" value="Genomic_DNA"/>
</dbReference>
<organism evidence="3 4">
    <name type="scientific">Pseudoalteromonas xiamenensis</name>
    <dbReference type="NCBI Taxonomy" id="882626"/>
    <lineage>
        <taxon>Bacteria</taxon>
        <taxon>Pseudomonadati</taxon>
        <taxon>Pseudomonadota</taxon>
        <taxon>Gammaproteobacteria</taxon>
        <taxon>Alteromonadales</taxon>
        <taxon>Pseudoalteromonadaceae</taxon>
        <taxon>Pseudoalteromonas</taxon>
    </lineage>
</organism>
<keyword evidence="3" id="KW-0614">Plasmid</keyword>
<dbReference type="Proteomes" id="UP000664904">
    <property type="component" value="Plasmid unnamed5"/>
</dbReference>